<dbReference type="SUPFAM" id="SSF52047">
    <property type="entry name" value="RNI-like"/>
    <property type="match status" value="1"/>
</dbReference>
<accession>A0A087UP18</accession>
<evidence type="ECO:0000313" key="3">
    <source>
        <dbReference type="Proteomes" id="UP000054359"/>
    </source>
</evidence>
<feature type="compositionally biased region" description="Basic residues" evidence="1">
    <location>
        <begin position="678"/>
        <end position="687"/>
    </location>
</feature>
<feature type="region of interest" description="Disordered" evidence="1">
    <location>
        <begin position="653"/>
        <end position="789"/>
    </location>
</feature>
<feature type="compositionally biased region" description="Basic and acidic residues" evidence="1">
    <location>
        <begin position="653"/>
        <end position="670"/>
    </location>
</feature>
<dbReference type="GO" id="GO:0044782">
    <property type="term" value="P:cilium organization"/>
    <property type="evidence" value="ECO:0007669"/>
    <property type="project" value="TreeGrafter"/>
</dbReference>
<dbReference type="STRING" id="407821.A0A087UP18"/>
<sequence length="937" mass="105192">MSERMKDFRGRYNQLCSEGQICPLKSVGKKLKGNEFCTAVEAIRYEHWEFVLKALSIDNSLTKVQFVSVLTPADYALVNGKKKKVRDLPIPYGRTAGNISAICKAVSSLLSISQTLRQLKLENLMMRPEDADCLSEGLKNANLVYFSLAGCRLGDDFIERLCRGLHVSKIDWIDLSSCRLSMRSITSLSNVIKSHNIRRHNEMFKDTLRQQLPSLDAQKGLKRVSLNDNLLCDKGINILTESLADDLWIKALDLQKCGVGNEGAMKLLQIAKVSPQIQIIDLRLNEVDEYILERLYQQLELNKAGKILEAAKHSTVRKSNKYENKRDGSAPVSADDTNKETDGASQNPNDMEDLKKLNGNLLKDIIKLKKAYNSERKMHLYFKNLLIKSQAENHNLRKTLIEMTNPENQIIIDQETFLLVQNTFEKLENFLHAMKEHGLWDYVQMYGVDGAADVVLETNSDSRKCMKVIEKSSQSANSTSKSDNSNHFQNKHASSYRCQKANLAQGRNSFEEVQNVTDAHPEQKLTEKPVSQAKTRSQFAHKAAVQRLYKEAFEHYSNKSSNPHACCTKPSVHRTDGLPASVPGKAQRLHLHFAKLPVDSKIPVPPKDFVPTPHDNKFEEIYDTKHADHEVEDKNEIISAKPNYPDFNELHFPSKPDKIPKAASLKDRDSSFSSSWAKQRKLKRKHMKEIIDSSSSSSSDHENSSARSEIKLSVKPKQHSTMKPCRQSKQDLKVKNQTSSSDSVSDKSASTDLSAHNHSHSSSFPERDVSKPESAASKTFENESSSQTITDFHVLADEKVEVVMSSVSSEESLFKNPSDDKAGPNLNLQNAMNVSSKSSLKKMSIKKFGKKSSSSSSSSKEEAPRSYFESVSDASTDKDVKSISEMEVSLDSSAKVKYSDEFTNLHTNVFSERIQKENLSEISACAKYSGDNCKKVS</sequence>
<dbReference type="GO" id="GO:0036064">
    <property type="term" value="C:ciliary basal body"/>
    <property type="evidence" value="ECO:0007669"/>
    <property type="project" value="TreeGrafter"/>
</dbReference>
<proteinExistence type="predicted"/>
<feature type="region of interest" description="Disordered" evidence="1">
    <location>
        <begin position="517"/>
        <end position="536"/>
    </location>
</feature>
<feature type="compositionally biased region" description="Polar residues" evidence="1">
    <location>
        <begin position="776"/>
        <end position="789"/>
    </location>
</feature>
<evidence type="ECO:0000256" key="1">
    <source>
        <dbReference type="SAM" id="MobiDB-lite"/>
    </source>
</evidence>
<dbReference type="SMART" id="SM00368">
    <property type="entry name" value="LRR_RI"/>
    <property type="match status" value="3"/>
</dbReference>
<protein>
    <submittedName>
        <fullName evidence="2">Centrosomal protein</fullName>
    </submittedName>
</protein>
<dbReference type="PANTHER" id="PTHR24110">
    <property type="entry name" value="CENTROSOMAL PROTEIN OF 78 KDA"/>
    <property type="match status" value="1"/>
</dbReference>
<feature type="non-terminal residue" evidence="2">
    <location>
        <position position="937"/>
    </location>
</feature>
<feature type="compositionally biased region" description="Basic and acidic residues" evidence="1">
    <location>
        <begin position="699"/>
        <end position="712"/>
    </location>
</feature>
<keyword evidence="3" id="KW-1185">Reference proteome</keyword>
<feature type="region of interest" description="Disordered" evidence="1">
    <location>
        <begin position="318"/>
        <end position="353"/>
    </location>
</feature>
<dbReference type="EMBL" id="KK120818">
    <property type="protein sequence ID" value="KFM79107.1"/>
    <property type="molecule type" value="Genomic_DNA"/>
</dbReference>
<dbReference type="AlphaFoldDB" id="A0A087UP18"/>
<dbReference type="Proteomes" id="UP000054359">
    <property type="component" value="Unassembled WGS sequence"/>
</dbReference>
<dbReference type="Gene3D" id="3.80.10.10">
    <property type="entry name" value="Ribonuclease Inhibitor"/>
    <property type="match status" value="2"/>
</dbReference>
<dbReference type="InterPro" id="IPR032675">
    <property type="entry name" value="LRR_dom_sf"/>
</dbReference>
<organism evidence="2 3">
    <name type="scientific">Stegodyphus mimosarum</name>
    <name type="common">African social velvet spider</name>
    <dbReference type="NCBI Taxonomy" id="407821"/>
    <lineage>
        <taxon>Eukaryota</taxon>
        <taxon>Metazoa</taxon>
        <taxon>Ecdysozoa</taxon>
        <taxon>Arthropoda</taxon>
        <taxon>Chelicerata</taxon>
        <taxon>Arachnida</taxon>
        <taxon>Araneae</taxon>
        <taxon>Araneomorphae</taxon>
        <taxon>Entelegynae</taxon>
        <taxon>Eresoidea</taxon>
        <taxon>Eresidae</taxon>
        <taxon>Stegodyphus</taxon>
    </lineage>
</organism>
<evidence type="ECO:0000313" key="2">
    <source>
        <dbReference type="EMBL" id="KFM79107.1"/>
    </source>
</evidence>
<gene>
    <name evidence="2" type="ORF">X975_10086</name>
</gene>
<feature type="compositionally biased region" description="Basic residues" evidence="1">
    <location>
        <begin position="839"/>
        <end position="850"/>
    </location>
</feature>
<feature type="compositionally biased region" description="Polar residues" evidence="1">
    <location>
        <begin position="753"/>
        <end position="764"/>
    </location>
</feature>
<reference evidence="2 3" key="1">
    <citation type="submission" date="2013-11" db="EMBL/GenBank/DDBJ databases">
        <title>Genome sequencing of Stegodyphus mimosarum.</title>
        <authorList>
            <person name="Bechsgaard J."/>
        </authorList>
    </citation>
    <scope>NUCLEOTIDE SEQUENCE [LARGE SCALE GENOMIC DNA]</scope>
</reference>
<dbReference type="GO" id="GO:0005813">
    <property type="term" value="C:centrosome"/>
    <property type="evidence" value="ECO:0007669"/>
    <property type="project" value="TreeGrafter"/>
</dbReference>
<name>A0A087UP18_STEMI</name>
<feature type="compositionally biased region" description="Low complexity" evidence="1">
    <location>
        <begin position="739"/>
        <end position="752"/>
    </location>
</feature>
<dbReference type="OrthoDB" id="78308at2759"/>
<feature type="region of interest" description="Disordered" evidence="1">
    <location>
        <begin position="470"/>
        <end position="493"/>
    </location>
</feature>
<dbReference type="PANTHER" id="PTHR24110:SF3">
    <property type="entry name" value="CENTROSOMAL PROTEIN OF 78 KDA"/>
    <property type="match status" value="1"/>
</dbReference>
<feature type="region of interest" description="Disordered" evidence="1">
    <location>
        <begin position="806"/>
        <end position="880"/>
    </location>
</feature>
<feature type="compositionally biased region" description="Low complexity" evidence="1">
    <location>
        <begin position="472"/>
        <end position="486"/>
    </location>
</feature>